<sequence length="123" mass="14160">MDYLPEESILRDLKAEVSQELHGVVYFPVYSSGCLSLGIDCFLEESVWRDPKEKVSQEIHRLFFPKGSISTDSKEKVSQEIHNVILWLFYTRSISISMVLLMYVQFELQGKAAIDPHLPLPLD</sequence>
<dbReference type="EMBL" id="CM055101">
    <property type="protein sequence ID" value="KAJ7542157.1"/>
    <property type="molecule type" value="Genomic_DNA"/>
</dbReference>
<dbReference type="Proteomes" id="UP001162992">
    <property type="component" value="Chromosome 10"/>
</dbReference>
<reference evidence="2" key="1">
    <citation type="journal article" date="2024" name="Proc. Natl. Acad. Sci. U.S.A.">
        <title>Extraordinary preservation of gene collinearity over three hundred million years revealed in homosporous lycophytes.</title>
        <authorList>
            <person name="Li C."/>
            <person name="Wickell D."/>
            <person name="Kuo L.Y."/>
            <person name="Chen X."/>
            <person name="Nie B."/>
            <person name="Liao X."/>
            <person name="Peng D."/>
            <person name="Ji J."/>
            <person name="Jenkins J."/>
            <person name="Williams M."/>
            <person name="Shu S."/>
            <person name="Plott C."/>
            <person name="Barry K."/>
            <person name="Rajasekar S."/>
            <person name="Grimwood J."/>
            <person name="Han X."/>
            <person name="Sun S."/>
            <person name="Hou Z."/>
            <person name="He W."/>
            <person name="Dai G."/>
            <person name="Sun C."/>
            <person name="Schmutz J."/>
            <person name="Leebens-Mack J.H."/>
            <person name="Li F.W."/>
            <person name="Wang L."/>
        </authorList>
    </citation>
    <scope>NUCLEOTIDE SEQUENCE [LARGE SCALE GENOMIC DNA]</scope>
    <source>
        <strain evidence="2">cv. PW_Plant_1</strain>
    </source>
</reference>
<accession>A0ACC2CJK7</accession>
<name>A0ACC2CJK7_DIPCM</name>
<evidence type="ECO:0000313" key="2">
    <source>
        <dbReference type="Proteomes" id="UP001162992"/>
    </source>
</evidence>
<evidence type="ECO:0000313" key="1">
    <source>
        <dbReference type="EMBL" id="KAJ7542157.1"/>
    </source>
</evidence>
<comment type="caution">
    <text evidence="1">The sequence shown here is derived from an EMBL/GenBank/DDBJ whole genome shotgun (WGS) entry which is preliminary data.</text>
</comment>
<organism evidence="1 2">
    <name type="scientific">Diphasiastrum complanatum</name>
    <name type="common">Issler's clubmoss</name>
    <name type="synonym">Lycopodium complanatum</name>
    <dbReference type="NCBI Taxonomy" id="34168"/>
    <lineage>
        <taxon>Eukaryota</taxon>
        <taxon>Viridiplantae</taxon>
        <taxon>Streptophyta</taxon>
        <taxon>Embryophyta</taxon>
        <taxon>Tracheophyta</taxon>
        <taxon>Lycopodiopsida</taxon>
        <taxon>Lycopodiales</taxon>
        <taxon>Lycopodiaceae</taxon>
        <taxon>Lycopodioideae</taxon>
        <taxon>Diphasiastrum</taxon>
    </lineage>
</organism>
<protein>
    <submittedName>
        <fullName evidence="1">Uncharacterized protein</fullName>
    </submittedName>
</protein>
<keyword evidence="2" id="KW-1185">Reference proteome</keyword>
<gene>
    <name evidence="1" type="ORF">O6H91_10G092400</name>
</gene>
<proteinExistence type="predicted"/>